<feature type="region of interest" description="Disordered" evidence="1">
    <location>
        <begin position="84"/>
        <end position="126"/>
    </location>
</feature>
<evidence type="ECO:0000313" key="2">
    <source>
        <dbReference type="EMBL" id="MDT9680852.1"/>
    </source>
</evidence>
<dbReference type="RefSeq" id="WP_315875840.1">
    <property type="nucleotide sequence ID" value="NZ_JAWCTQ010000001.1"/>
</dbReference>
<feature type="compositionally biased region" description="Acidic residues" evidence="1">
    <location>
        <begin position="88"/>
        <end position="119"/>
    </location>
</feature>
<protein>
    <submittedName>
        <fullName evidence="2">Uncharacterized protein</fullName>
    </submittedName>
</protein>
<evidence type="ECO:0000313" key="3">
    <source>
        <dbReference type="Proteomes" id="UP001250181"/>
    </source>
</evidence>
<organism evidence="2 3">
    <name type="scientific">Streptomyces tamarix</name>
    <dbReference type="NCBI Taxonomy" id="3078565"/>
    <lineage>
        <taxon>Bacteria</taxon>
        <taxon>Bacillati</taxon>
        <taxon>Actinomycetota</taxon>
        <taxon>Actinomycetes</taxon>
        <taxon>Kitasatosporales</taxon>
        <taxon>Streptomycetaceae</taxon>
        <taxon>Streptomyces</taxon>
    </lineage>
</organism>
<name>A0ABU3QDL9_9ACTN</name>
<accession>A0ABU3QDL9</accession>
<comment type="caution">
    <text evidence="2">The sequence shown here is derived from an EMBL/GenBank/DDBJ whole genome shotgun (WGS) entry which is preliminary data.</text>
</comment>
<proteinExistence type="predicted"/>
<sequence>MSASETSRYVRLRVDLVLEVTERDRLTDAALRRIDDDEFMPEKERAHAGAVVREDEAEALAYLVEPFHLIGEVPGVELVQASWSSEQADYDPDVDAWHLDDEDEDAEDDADGDEGDGEGGADGRDG</sequence>
<evidence type="ECO:0000256" key="1">
    <source>
        <dbReference type="SAM" id="MobiDB-lite"/>
    </source>
</evidence>
<gene>
    <name evidence="2" type="ORF">RND61_01925</name>
</gene>
<dbReference type="EMBL" id="JAWCTQ010000001">
    <property type="protein sequence ID" value="MDT9680852.1"/>
    <property type="molecule type" value="Genomic_DNA"/>
</dbReference>
<keyword evidence="3" id="KW-1185">Reference proteome</keyword>
<dbReference type="Proteomes" id="UP001250181">
    <property type="component" value="Unassembled WGS sequence"/>
</dbReference>
<reference evidence="2 3" key="1">
    <citation type="submission" date="2023-09" db="EMBL/GenBank/DDBJ databases">
        <title>Streptomyces sp. nov.: A antagonism against Alternaria gaisen Producing Streptochlin, Isolated from Tamarix root soil.</title>
        <authorList>
            <person name="Chen Y."/>
        </authorList>
    </citation>
    <scope>NUCLEOTIDE SEQUENCE [LARGE SCALE GENOMIC DNA]</scope>
    <source>
        <strain evidence="2 3">TRM76323</strain>
    </source>
</reference>